<dbReference type="EMBL" id="KN831779">
    <property type="protein sequence ID" value="KIM42043.1"/>
    <property type="molecule type" value="Genomic_DNA"/>
</dbReference>
<dbReference type="OrthoDB" id="2974599at2759"/>
<feature type="compositionally biased region" description="Polar residues" evidence="1">
    <location>
        <begin position="34"/>
        <end position="49"/>
    </location>
</feature>
<evidence type="ECO:0000256" key="2">
    <source>
        <dbReference type="SAM" id="Phobius"/>
    </source>
</evidence>
<proteinExistence type="predicted"/>
<feature type="region of interest" description="Disordered" evidence="1">
    <location>
        <begin position="34"/>
        <end position="60"/>
    </location>
</feature>
<accession>A0A0C2XWK9</accession>
<feature type="transmembrane region" description="Helical" evidence="2">
    <location>
        <begin position="67"/>
        <end position="85"/>
    </location>
</feature>
<feature type="region of interest" description="Disordered" evidence="1">
    <location>
        <begin position="229"/>
        <end position="283"/>
    </location>
</feature>
<organism evidence="3 4">
    <name type="scientific">Hebeloma cylindrosporum</name>
    <dbReference type="NCBI Taxonomy" id="76867"/>
    <lineage>
        <taxon>Eukaryota</taxon>
        <taxon>Fungi</taxon>
        <taxon>Dikarya</taxon>
        <taxon>Basidiomycota</taxon>
        <taxon>Agaricomycotina</taxon>
        <taxon>Agaricomycetes</taxon>
        <taxon>Agaricomycetidae</taxon>
        <taxon>Agaricales</taxon>
        <taxon>Agaricineae</taxon>
        <taxon>Hymenogastraceae</taxon>
        <taxon>Hebeloma</taxon>
    </lineage>
</organism>
<name>A0A0C2XWK9_HEBCY</name>
<dbReference type="HOGENOM" id="CLU_983716_0_0_1"/>
<evidence type="ECO:0000256" key="1">
    <source>
        <dbReference type="SAM" id="MobiDB-lite"/>
    </source>
</evidence>
<feature type="compositionally biased region" description="Polar residues" evidence="1">
    <location>
        <begin position="263"/>
        <end position="283"/>
    </location>
</feature>
<protein>
    <submittedName>
        <fullName evidence="3">Uncharacterized protein</fullName>
    </submittedName>
</protein>
<evidence type="ECO:0000313" key="3">
    <source>
        <dbReference type="EMBL" id="KIM42043.1"/>
    </source>
</evidence>
<sequence>MMLYTLATGDPDVHNVKIPTLKAREPQATLTVDPTATNITPSIADSTLQPSPPSNNSNSKSELTKTVVEYLFLGVAVLIVASIILRRLMRLKRANQPYSAFFSLNSTHPSAQSQGGRNFPRTTGLPPPIPGQPYPEPHLSGFPPAYLQYSSRGIRAGDVDSRGRRAATMELDHDGELGDKDALPAYDVSGGPPKYLELEMQARQTRLFGTGSSSHATVDQPGNRLENIVIPRSMPSHGTQQDSRRGNVDTPPDPPRPSDEDPTISSGRNPTTDTARPTLTNDE</sequence>
<keyword evidence="2" id="KW-0812">Transmembrane</keyword>
<dbReference type="Proteomes" id="UP000053424">
    <property type="component" value="Unassembled WGS sequence"/>
</dbReference>
<keyword evidence="2" id="KW-1133">Transmembrane helix</keyword>
<evidence type="ECO:0000313" key="4">
    <source>
        <dbReference type="Proteomes" id="UP000053424"/>
    </source>
</evidence>
<gene>
    <name evidence="3" type="ORF">M413DRAFT_445221</name>
</gene>
<reference evidence="3 4" key="1">
    <citation type="submission" date="2014-04" db="EMBL/GenBank/DDBJ databases">
        <authorList>
            <consortium name="DOE Joint Genome Institute"/>
            <person name="Kuo A."/>
            <person name="Gay G."/>
            <person name="Dore J."/>
            <person name="Kohler A."/>
            <person name="Nagy L.G."/>
            <person name="Floudas D."/>
            <person name="Copeland A."/>
            <person name="Barry K.W."/>
            <person name="Cichocki N."/>
            <person name="Veneault-Fourrey C."/>
            <person name="LaButti K."/>
            <person name="Lindquist E.A."/>
            <person name="Lipzen A."/>
            <person name="Lundell T."/>
            <person name="Morin E."/>
            <person name="Murat C."/>
            <person name="Sun H."/>
            <person name="Tunlid A."/>
            <person name="Henrissat B."/>
            <person name="Grigoriev I.V."/>
            <person name="Hibbett D.S."/>
            <person name="Martin F."/>
            <person name="Nordberg H.P."/>
            <person name="Cantor M.N."/>
            <person name="Hua S.X."/>
        </authorList>
    </citation>
    <scope>NUCLEOTIDE SEQUENCE [LARGE SCALE GENOMIC DNA]</scope>
    <source>
        <strain evidence="4">h7</strain>
    </source>
</reference>
<keyword evidence="4" id="KW-1185">Reference proteome</keyword>
<reference evidence="4" key="2">
    <citation type="submission" date="2015-01" db="EMBL/GenBank/DDBJ databases">
        <title>Evolutionary Origins and Diversification of the Mycorrhizal Mutualists.</title>
        <authorList>
            <consortium name="DOE Joint Genome Institute"/>
            <consortium name="Mycorrhizal Genomics Consortium"/>
            <person name="Kohler A."/>
            <person name="Kuo A."/>
            <person name="Nagy L.G."/>
            <person name="Floudas D."/>
            <person name="Copeland A."/>
            <person name="Barry K.W."/>
            <person name="Cichocki N."/>
            <person name="Veneault-Fourrey C."/>
            <person name="LaButti K."/>
            <person name="Lindquist E.A."/>
            <person name="Lipzen A."/>
            <person name="Lundell T."/>
            <person name="Morin E."/>
            <person name="Murat C."/>
            <person name="Riley R."/>
            <person name="Ohm R."/>
            <person name="Sun H."/>
            <person name="Tunlid A."/>
            <person name="Henrissat B."/>
            <person name="Grigoriev I.V."/>
            <person name="Hibbett D.S."/>
            <person name="Martin F."/>
        </authorList>
    </citation>
    <scope>NUCLEOTIDE SEQUENCE [LARGE SCALE GENOMIC DNA]</scope>
    <source>
        <strain evidence="4">h7</strain>
    </source>
</reference>
<keyword evidence="2" id="KW-0472">Membrane</keyword>
<dbReference type="AlphaFoldDB" id="A0A0C2XWK9"/>